<name>A0AA39T0C7_ACESA</name>
<comment type="subcellular location">
    <subcellularLocation>
        <location evidence="1">Membrane</location>
    </subcellularLocation>
</comment>
<dbReference type="GO" id="GO:0016020">
    <property type="term" value="C:membrane"/>
    <property type="evidence" value="ECO:0007669"/>
    <property type="project" value="UniProtKB-SubCell"/>
</dbReference>
<dbReference type="EMBL" id="JAUESC010000003">
    <property type="protein sequence ID" value="KAK0599133.1"/>
    <property type="molecule type" value="Genomic_DNA"/>
</dbReference>
<dbReference type="InterPro" id="IPR050549">
    <property type="entry name" value="MFS_Trehalose_Transporter"/>
</dbReference>
<proteinExistence type="inferred from homology"/>
<evidence type="ECO:0000256" key="7">
    <source>
        <dbReference type="SAM" id="Phobius"/>
    </source>
</evidence>
<keyword evidence="3" id="KW-0813">Transport</keyword>
<keyword evidence="5 7" id="KW-1133">Transmembrane helix</keyword>
<reference evidence="8" key="2">
    <citation type="submission" date="2023-06" db="EMBL/GenBank/DDBJ databases">
        <authorList>
            <person name="Swenson N.G."/>
            <person name="Wegrzyn J.L."/>
            <person name="Mcevoy S.L."/>
        </authorList>
    </citation>
    <scope>NUCLEOTIDE SEQUENCE</scope>
    <source>
        <strain evidence="8">NS2018</strain>
        <tissue evidence="8">Leaf</tissue>
    </source>
</reference>
<dbReference type="Proteomes" id="UP001168877">
    <property type="component" value="Unassembled WGS sequence"/>
</dbReference>
<accession>A0AA39T0C7</accession>
<dbReference type="PANTHER" id="PTHR48021:SF25">
    <property type="entry name" value="SUGAR TRANSPORTER ERD6-LIKE 5"/>
    <property type="match status" value="1"/>
</dbReference>
<keyword evidence="9" id="KW-1185">Reference proteome</keyword>
<sequence>MEERLLGESLIIDEAKPLCRNGSSSTTTAVVVLSTLVAVCGSFCYGCAIGVGLMLLQQFGGVSALAYYASSIFVEAGTFFIFAGVYAATVLFIAKMVPETKGKTLQEIQASLTQQQ</sequence>
<evidence type="ECO:0000256" key="5">
    <source>
        <dbReference type="ARBA" id="ARBA00022989"/>
    </source>
</evidence>
<evidence type="ECO:0000256" key="4">
    <source>
        <dbReference type="ARBA" id="ARBA00022692"/>
    </source>
</evidence>
<keyword evidence="3" id="KW-0762">Sugar transport</keyword>
<feature type="transmembrane region" description="Helical" evidence="7">
    <location>
        <begin position="67"/>
        <end position="94"/>
    </location>
</feature>
<dbReference type="GO" id="GO:0022857">
    <property type="term" value="F:transmembrane transporter activity"/>
    <property type="evidence" value="ECO:0007669"/>
    <property type="project" value="InterPro"/>
</dbReference>
<evidence type="ECO:0000256" key="2">
    <source>
        <dbReference type="ARBA" id="ARBA00010992"/>
    </source>
</evidence>
<evidence type="ECO:0000313" key="8">
    <source>
        <dbReference type="EMBL" id="KAK0599133.1"/>
    </source>
</evidence>
<keyword evidence="6 7" id="KW-0472">Membrane</keyword>
<dbReference type="PANTHER" id="PTHR48021">
    <property type="match status" value="1"/>
</dbReference>
<evidence type="ECO:0000256" key="1">
    <source>
        <dbReference type="ARBA" id="ARBA00004370"/>
    </source>
</evidence>
<evidence type="ECO:0000313" key="9">
    <source>
        <dbReference type="Proteomes" id="UP001168877"/>
    </source>
</evidence>
<organism evidence="8 9">
    <name type="scientific">Acer saccharum</name>
    <name type="common">Sugar maple</name>
    <dbReference type="NCBI Taxonomy" id="4024"/>
    <lineage>
        <taxon>Eukaryota</taxon>
        <taxon>Viridiplantae</taxon>
        <taxon>Streptophyta</taxon>
        <taxon>Embryophyta</taxon>
        <taxon>Tracheophyta</taxon>
        <taxon>Spermatophyta</taxon>
        <taxon>Magnoliopsida</taxon>
        <taxon>eudicotyledons</taxon>
        <taxon>Gunneridae</taxon>
        <taxon>Pentapetalae</taxon>
        <taxon>rosids</taxon>
        <taxon>malvids</taxon>
        <taxon>Sapindales</taxon>
        <taxon>Sapindaceae</taxon>
        <taxon>Hippocastanoideae</taxon>
        <taxon>Acereae</taxon>
        <taxon>Acer</taxon>
    </lineage>
</organism>
<dbReference type="InterPro" id="IPR036259">
    <property type="entry name" value="MFS_trans_sf"/>
</dbReference>
<reference evidence="8" key="1">
    <citation type="journal article" date="2022" name="Plant J.">
        <title>Strategies of tolerance reflected in two North American maple genomes.</title>
        <authorList>
            <person name="McEvoy S.L."/>
            <person name="Sezen U.U."/>
            <person name="Trouern-Trend A."/>
            <person name="McMahon S.M."/>
            <person name="Schaberg P.G."/>
            <person name="Yang J."/>
            <person name="Wegrzyn J.L."/>
            <person name="Swenson N.G."/>
        </authorList>
    </citation>
    <scope>NUCLEOTIDE SEQUENCE</scope>
    <source>
        <strain evidence="8">NS2018</strain>
    </source>
</reference>
<comment type="similarity">
    <text evidence="2">Belongs to the major facilitator superfamily. Sugar transporter (TC 2.A.1.1) family.</text>
</comment>
<dbReference type="AlphaFoldDB" id="A0AA39T0C7"/>
<feature type="transmembrane region" description="Helical" evidence="7">
    <location>
        <begin position="30"/>
        <end position="55"/>
    </location>
</feature>
<dbReference type="Gene3D" id="1.20.1250.20">
    <property type="entry name" value="MFS general substrate transporter like domains"/>
    <property type="match status" value="2"/>
</dbReference>
<evidence type="ECO:0000256" key="6">
    <source>
        <dbReference type="ARBA" id="ARBA00023136"/>
    </source>
</evidence>
<gene>
    <name evidence="8" type="ORF">LWI29_002662</name>
</gene>
<dbReference type="InterPro" id="IPR005828">
    <property type="entry name" value="MFS_sugar_transport-like"/>
</dbReference>
<evidence type="ECO:0000256" key="3">
    <source>
        <dbReference type="ARBA" id="ARBA00022597"/>
    </source>
</evidence>
<protein>
    <submittedName>
        <fullName evidence="8">Uncharacterized protein</fullName>
    </submittedName>
</protein>
<keyword evidence="4 7" id="KW-0812">Transmembrane</keyword>
<dbReference type="Pfam" id="PF00083">
    <property type="entry name" value="Sugar_tr"/>
    <property type="match status" value="1"/>
</dbReference>
<comment type="caution">
    <text evidence="8">The sequence shown here is derived from an EMBL/GenBank/DDBJ whole genome shotgun (WGS) entry which is preliminary data.</text>
</comment>